<keyword evidence="4" id="KW-0560">Oxidoreductase</keyword>
<dbReference type="PANTHER" id="PTHR35042">
    <property type="entry name" value="ANTHRONE OXYGENASE ENCC"/>
    <property type="match status" value="1"/>
</dbReference>
<keyword evidence="9" id="KW-1185">Reference proteome</keyword>
<keyword evidence="3 7" id="KW-1133">Transmembrane helix</keyword>
<dbReference type="AlphaFoldDB" id="A0A5N6TSF8"/>
<dbReference type="SUPFAM" id="SSF52047">
    <property type="entry name" value="RNI-like"/>
    <property type="match status" value="1"/>
</dbReference>
<dbReference type="GO" id="GO:0016020">
    <property type="term" value="C:membrane"/>
    <property type="evidence" value="ECO:0007669"/>
    <property type="project" value="UniProtKB-SubCell"/>
</dbReference>
<feature type="transmembrane region" description="Helical" evidence="7">
    <location>
        <begin position="158"/>
        <end position="178"/>
    </location>
</feature>
<dbReference type="InterPro" id="IPR013901">
    <property type="entry name" value="Anthrone_oxy"/>
</dbReference>
<dbReference type="InterPro" id="IPR032675">
    <property type="entry name" value="LRR_dom_sf"/>
</dbReference>
<accession>A0A5N6TSF8</accession>
<evidence type="ECO:0000256" key="6">
    <source>
        <dbReference type="ARBA" id="ARBA00034313"/>
    </source>
</evidence>
<evidence type="ECO:0000256" key="3">
    <source>
        <dbReference type="ARBA" id="ARBA00022989"/>
    </source>
</evidence>
<dbReference type="Pfam" id="PF08592">
    <property type="entry name" value="Anthrone_oxy"/>
    <property type="match status" value="1"/>
</dbReference>
<feature type="transmembrane region" description="Helical" evidence="7">
    <location>
        <begin position="20"/>
        <end position="40"/>
    </location>
</feature>
<comment type="similarity">
    <text evidence="6">Belongs to the anthrone oxygenase family.</text>
</comment>
<evidence type="ECO:0000313" key="8">
    <source>
        <dbReference type="EMBL" id="KAE8149001.1"/>
    </source>
</evidence>
<reference evidence="8 9" key="1">
    <citation type="submission" date="2019-04" db="EMBL/GenBank/DDBJ databases">
        <title>Friends and foes A comparative genomics study of 23 Aspergillus species from section Flavi.</title>
        <authorList>
            <consortium name="DOE Joint Genome Institute"/>
            <person name="Kjaerbolling I."/>
            <person name="Vesth T."/>
            <person name="Frisvad J.C."/>
            <person name="Nybo J.L."/>
            <person name="Theobald S."/>
            <person name="Kildgaard S."/>
            <person name="Isbrandt T."/>
            <person name="Kuo A."/>
            <person name="Sato A."/>
            <person name="Lyhne E.K."/>
            <person name="Kogle M.E."/>
            <person name="Wiebenga A."/>
            <person name="Kun R.S."/>
            <person name="Lubbers R.J."/>
            <person name="Makela M.R."/>
            <person name="Barry K."/>
            <person name="Chovatia M."/>
            <person name="Clum A."/>
            <person name="Daum C."/>
            <person name="Haridas S."/>
            <person name="He G."/>
            <person name="LaButti K."/>
            <person name="Lipzen A."/>
            <person name="Mondo S."/>
            <person name="Riley R."/>
            <person name="Salamov A."/>
            <person name="Simmons B.A."/>
            <person name="Magnuson J.K."/>
            <person name="Henrissat B."/>
            <person name="Mortensen U.H."/>
            <person name="Larsen T.O."/>
            <person name="Devries R.P."/>
            <person name="Grigoriev I.V."/>
            <person name="Machida M."/>
            <person name="Baker S.E."/>
            <person name="Andersen M.R."/>
        </authorList>
    </citation>
    <scope>NUCLEOTIDE SEQUENCE [LARGE SCALE GENOMIC DNA]</scope>
    <source>
        <strain evidence="8 9">IBT 18842</strain>
    </source>
</reference>
<dbReference type="EMBL" id="ML742138">
    <property type="protein sequence ID" value="KAE8149001.1"/>
    <property type="molecule type" value="Genomic_DNA"/>
</dbReference>
<evidence type="ECO:0000256" key="1">
    <source>
        <dbReference type="ARBA" id="ARBA00004141"/>
    </source>
</evidence>
<name>A0A5N6TSF8_ASPAV</name>
<protein>
    <recommendedName>
        <fullName evidence="10">DUF1772-domain-containing protein</fullName>
    </recommendedName>
</protein>
<feature type="transmembrane region" description="Helical" evidence="7">
    <location>
        <begin position="98"/>
        <end position="120"/>
    </location>
</feature>
<dbReference type="OrthoDB" id="4579491at2759"/>
<keyword evidence="5 7" id="KW-0472">Membrane</keyword>
<keyword evidence="2 7" id="KW-0812">Transmembrane</keyword>
<dbReference type="PANTHER" id="PTHR35042:SF1">
    <property type="entry name" value="DUF1772-DOMAIN-CONTAINING PROTEIN"/>
    <property type="match status" value="1"/>
</dbReference>
<dbReference type="GO" id="GO:0004497">
    <property type="term" value="F:monooxygenase activity"/>
    <property type="evidence" value="ECO:0007669"/>
    <property type="project" value="UniProtKB-KW"/>
</dbReference>
<evidence type="ECO:0000256" key="2">
    <source>
        <dbReference type="ARBA" id="ARBA00022692"/>
    </source>
</evidence>
<dbReference type="Gene3D" id="3.80.10.10">
    <property type="entry name" value="Ribonuclease Inhibitor"/>
    <property type="match status" value="1"/>
</dbReference>
<gene>
    <name evidence="8" type="ORF">BDV25DRAFT_141215</name>
</gene>
<evidence type="ECO:0008006" key="10">
    <source>
        <dbReference type="Google" id="ProtNLM"/>
    </source>
</evidence>
<feature type="transmembrane region" description="Helical" evidence="7">
    <location>
        <begin position="61"/>
        <end position="83"/>
    </location>
</feature>
<evidence type="ECO:0000313" key="9">
    <source>
        <dbReference type="Proteomes" id="UP000325780"/>
    </source>
</evidence>
<evidence type="ECO:0000256" key="7">
    <source>
        <dbReference type="SAM" id="Phobius"/>
    </source>
</evidence>
<proteinExistence type="inferred from homology"/>
<dbReference type="Proteomes" id="UP000325780">
    <property type="component" value="Unassembled WGS sequence"/>
</dbReference>
<sequence length="611" mass="68378">MSFPVGFRFAQAVGLTGATWLSGKIISLSVISVPALIQALRQNEIPPDAAAKLFRRLYNKGKATAPPVAAATSGAFLYCAWAVRTGTALAPLTPSNGSSLYCAAAALTLGIVPYTLGLMISTNNKLMDKAESKSAAAKSDEIESLLSRWLKLNAVRGVLPLFGGIIALVAARCLSGLFSGHSWSRTRVLTAPKTYLRGLVVHVRTGPHIHGRTASTDALMDPHRHHHVVKVEGPHDKTEQHRENLIVQLNAIPPGTVALRVEEENPSDEEWTILGSYFPNIQSLEMDTGFNEDLQDKEMPLHWPLMRYRLSSACEELFQSPHVRQGRVNHLILLLTSGLRFEGPTSKELVRRHKEAISRGEVKAKYLTVKEGTPEERKIELTSIPELVNDWLNNKYTAEDPQLEEDNHAPSTVNLRTLEILENDAIDTFNRMAMALPHLVENLTTLNLRSTHGLDFHFTSEKLFPQILPQLSNLQTLQLSIGEVFDDDSLLPALYTWLPPNLSRLQFRGPASLTQSEKWEDWVQAFSSETFLPHLKHLSFTLDLHYEPTDNSWGKNKKERIAPEHVLHSARAAVEPLYEAARQRGIAIARHYDTWSDECQILRQVDDRWLC</sequence>
<evidence type="ECO:0000256" key="5">
    <source>
        <dbReference type="ARBA" id="ARBA00023136"/>
    </source>
</evidence>
<organism evidence="8 9">
    <name type="scientific">Aspergillus avenaceus</name>
    <dbReference type="NCBI Taxonomy" id="36643"/>
    <lineage>
        <taxon>Eukaryota</taxon>
        <taxon>Fungi</taxon>
        <taxon>Dikarya</taxon>
        <taxon>Ascomycota</taxon>
        <taxon>Pezizomycotina</taxon>
        <taxon>Eurotiomycetes</taxon>
        <taxon>Eurotiomycetidae</taxon>
        <taxon>Eurotiales</taxon>
        <taxon>Aspergillaceae</taxon>
        <taxon>Aspergillus</taxon>
        <taxon>Aspergillus subgen. Circumdati</taxon>
    </lineage>
</organism>
<comment type="subcellular location">
    <subcellularLocation>
        <location evidence="1">Membrane</location>
        <topology evidence="1">Multi-pass membrane protein</topology>
    </subcellularLocation>
</comment>
<evidence type="ECO:0000256" key="4">
    <source>
        <dbReference type="ARBA" id="ARBA00023033"/>
    </source>
</evidence>
<keyword evidence="4" id="KW-0503">Monooxygenase</keyword>